<comment type="caution">
    <text evidence="6">The sequence shown here is derived from an EMBL/GenBank/DDBJ whole genome shotgun (WGS) entry which is preliminary data.</text>
</comment>
<dbReference type="InterPro" id="IPR001188">
    <property type="entry name" value="Sperm_putr-bd"/>
</dbReference>
<dbReference type="EMBL" id="QLAG01000013">
    <property type="protein sequence ID" value="TLX63249.1"/>
    <property type="molecule type" value="Genomic_DNA"/>
</dbReference>
<reference evidence="6 7" key="1">
    <citation type="journal article" date="2017" name="Eur. J. Clin. Microbiol. Infect. Dis.">
        <title>Uncommonly isolated clinical Pseudomonas: identification and phylogenetic assignation.</title>
        <authorList>
            <person name="Mulet M."/>
            <person name="Gomila M."/>
            <person name="Ramirez A."/>
            <person name="Cardew S."/>
            <person name="Moore E.R."/>
            <person name="Lalucat J."/>
            <person name="Garcia-Valdes E."/>
        </authorList>
    </citation>
    <scope>NUCLEOTIDE SEQUENCE [LARGE SCALE GENOMIC DNA]</scope>
    <source>
        <strain evidence="6 7">SD129</strain>
    </source>
</reference>
<organism evidence="6 7">
    <name type="scientific">Stutzerimonas nosocomialis</name>
    <dbReference type="NCBI Taxonomy" id="1056496"/>
    <lineage>
        <taxon>Bacteria</taxon>
        <taxon>Pseudomonadati</taxon>
        <taxon>Pseudomonadota</taxon>
        <taxon>Gammaproteobacteria</taxon>
        <taxon>Pseudomonadales</taxon>
        <taxon>Pseudomonadaceae</taxon>
        <taxon>Stutzerimonas</taxon>
    </lineage>
</organism>
<dbReference type="GO" id="GO:0019808">
    <property type="term" value="F:polyamine binding"/>
    <property type="evidence" value="ECO:0007669"/>
    <property type="project" value="InterPro"/>
</dbReference>
<keyword evidence="3 5" id="KW-0732">Signal</keyword>
<evidence type="ECO:0000256" key="4">
    <source>
        <dbReference type="ARBA" id="ARBA00022764"/>
    </source>
</evidence>
<evidence type="ECO:0000256" key="2">
    <source>
        <dbReference type="ARBA" id="ARBA00022448"/>
    </source>
</evidence>
<dbReference type="GO" id="GO:0015846">
    <property type="term" value="P:polyamine transport"/>
    <property type="evidence" value="ECO:0007669"/>
    <property type="project" value="InterPro"/>
</dbReference>
<gene>
    <name evidence="6" type="ORF">DN820_11995</name>
</gene>
<comment type="subcellular location">
    <subcellularLocation>
        <location evidence="1">Periplasm</location>
    </subcellularLocation>
</comment>
<keyword evidence="2" id="KW-0813">Transport</keyword>
<dbReference type="AlphaFoldDB" id="A0A5R9QDP5"/>
<accession>A0A5R9QDP5</accession>
<dbReference type="Gene3D" id="3.40.190.10">
    <property type="entry name" value="Periplasmic binding protein-like II"/>
    <property type="match status" value="2"/>
</dbReference>
<keyword evidence="4" id="KW-0574">Periplasm</keyword>
<sequence>MTPIRFSPRALGHACAAVLLTGAPLSMAAPQHLTLLTWEDYLSPEVIERWHARTGVAIEQIYFDTGDKRDEILARPDHDIDLVLTERVSSERFGARGVLDPISEKNLPNLDHIGASWRERCGPYSVPYLWGTLGIAYRADRIAVAPDSWADLLRPTLATPRVIMIADHEDILAAPLIYLGHSINTTDNDALKAAFEMLRAQAPAVLSYEYAITSLKAQRYLEHADMALAFSGDQHALNEVEGVEGTPWQYVVPKEGTLLWTDCFSVPSRTPNKELAYRFLAFLGEPDIAALNAEALGVATPNDAALPLLPASVREDRSIYPPASVLQRSQVYEARPLESTQTRRRIISALINAHDTR</sequence>
<evidence type="ECO:0000256" key="5">
    <source>
        <dbReference type="SAM" id="SignalP"/>
    </source>
</evidence>
<dbReference type="RefSeq" id="WP_138411827.1">
    <property type="nucleotide sequence ID" value="NZ_QLAG01000013.1"/>
</dbReference>
<dbReference type="PANTHER" id="PTHR30222:SF12">
    <property type="entry name" value="NORSPERMIDINE SENSOR"/>
    <property type="match status" value="1"/>
</dbReference>
<feature type="signal peptide" evidence="5">
    <location>
        <begin position="1"/>
        <end position="28"/>
    </location>
</feature>
<evidence type="ECO:0000256" key="1">
    <source>
        <dbReference type="ARBA" id="ARBA00004418"/>
    </source>
</evidence>
<dbReference type="SUPFAM" id="SSF53850">
    <property type="entry name" value="Periplasmic binding protein-like II"/>
    <property type="match status" value="1"/>
</dbReference>
<name>A0A5R9QDP5_9GAMM</name>
<dbReference type="PRINTS" id="PR00909">
    <property type="entry name" value="SPERMDNBNDNG"/>
</dbReference>
<evidence type="ECO:0000313" key="6">
    <source>
        <dbReference type="EMBL" id="TLX63249.1"/>
    </source>
</evidence>
<dbReference type="PANTHER" id="PTHR30222">
    <property type="entry name" value="SPERMIDINE/PUTRESCINE-BINDING PERIPLASMIC PROTEIN"/>
    <property type="match status" value="1"/>
</dbReference>
<proteinExistence type="predicted"/>
<evidence type="ECO:0000256" key="3">
    <source>
        <dbReference type="ARBA" id="ARBA00022729"/>
    </source>
</evidence>
<feature type="chain" id="PRO_5024332351" evidence="5">
    <location>
        <begin position="29"/>
        <end position="357"/>
    </location>
</feature>
<dbReference type="InterPro" id="IPR006059">
    <property type="entry name" value="SBP"/>
</dbReference>
<evidence type="ECO:0000313" key="7">
    <source>
        <dbReference type="Proteomes" id="UP000306753"/>
    </source>
</evidence>
<dbReference type="CDD" id="cd13590">
    <property type="entry name" value="PBP2_PotD_PotF_like"/>
    <property type="match status" value="1"/>
</dbReference>
<dbReference type="Pfam" id="PF13416">
    <property type="entry name" value="SBP_bac_8"/>
    <property type="match status" value="1"/>
</dbReference>
<dbReference type="GO" id="GO:0042597">
    <property type="term" value="C:periplasmic space"/>
    <property type="evidence" value="ECO:0007669"/>
    <property type="project" value="UniProtKB-SubCell"/>
</dbReference>
<keyword evidence="7" id="KW-1185">Reference proteome</keyword>
<protein>
    <submittedName>
        <fullName evidence="6">Spermidine/putrescine ABC transporter substrate-binding protein</fullName>
    </submittedName>
</protein>
<dbReference type="Proteomes" id="UP000306753">
    <property type="component" value="Unassembled WGS sequence"/>
</dbReference>